<evidence type="ECO:0000313" key="1">
    <source>
        <dbReference type="EMBL" id="MBN2067533.1"/>
    </source>
</evidence>
<protein>
    <submittedName>
        <fullName evidence="1">MBL fold metallo-hydrolase</fullName>
    </submittedName>
</protein>
<dbReference type="CDD" id="cd16272">
    <property type="entry name" value="RNaseZ_MBL-fold"/>
    <property type="match status" value="1"/>
</dbReference>
<dbReference type="EMBL" id="JAFGDB010000062">
    <property type="protein sequence ID" value="MBN2067533.1"/>
    <property type="molecule type" value="Genomic_DNA"/>
</dbReference>
<dbReference type="GO" id="GO:0042781">
    <property type="term" value="F:3'-tRNA processing endoribonuclease activity"/>
    <property type="evidence" value="ECO:0007669"/>
    <property type="project" value="TreeGrafter"/>
</dbReference>
<reference evidence="1" key="1">
    <citation type="submission" date="2021-01" db="EMBL/GenBank/DDBJ databases">
        <title>Active Sulfur Cycling in an Early Earth Analoge.</title>
        <authorList>
            <person name="Hahn C.R."/>
            <person name="Youssef N.H."/>
            <person name="Elshahed M."/>
        </authorList>
    </citation>
    <scope>NUCLEOTIDE SEQUENCE</scope>
    <source>
        <strain evidence="1">Zod_Metabat.1151</strain>
    </source>
</reference>
<dbReference type="Gene3D" id="3.60.15.10">
    <property type="entry name" value="Ribonuclease Z/Hydroxyacylglutathione hydrolase-like"/>
    <property type="match status" value="1"/>
</dbReference>
<accession>A0A939C6K1</accession>
<dbReference type="SUPFAM" id="SSF56281">
    <property type="entry name" value="Metallo-hydrolase/oxidoreductase"/>
    <property type="match status" value="1"/>
</dbReference>
<evidence type="ECO:0000313" key="2">
    <source>
        <dbReference type="Proteomes" id="UP000809243"/>
    </source>
</evidence>
<organism evidence="1 2">
    <name type="scientific">Candidatus Iainarchaeum sp</name>
    <dbReference type="NCBI Taxonomy" id="3101447"/>
    <lineage>
        <taxon>Archaea</taxon>
        <taxon>Candidatus Iainarchaeota</taxon>
        <taxon>Candidatus Iainarchaeia</taxon>
        <taxon>Candidatus Iainarchaeales</taxon>
        <taxon>Candidatus Iainarchaeaceae</taxon>
        <taxon>Candidatus Iainarchaeum</taxon>
    </lineage>
</organism>
<proteinExistence type="predicted"/>
<sequence length="246" mass="27079">MRLTVLGSGSSASGKGRYPSGYIVSHAGTDIILDLGFGCLKQLQRAGFDFTKINSLFFSHFHSDHINDLSAFCFSRFVMHEFLGTPAKFSIFGPKGIKKFFKGLSLLYPQLKKTRASVKELSSRKEKAGKFTVHAIKVPHVGNSLAISVSASGKRIVYGGDCGYNKALAEFAKDADLLILECSVLKRVRHHMTAEQAGQIAAAANAKRLMLTHFYPETDKVESRGKAKRFFNGRVLLARDLMKVSI</sequence>
<gene>
    <name evidence="1" type="ORF">JW744_03635</name>
</gene>
<dbReference type="Proteomes" id="UP000809243">
    <property type="component" value="Unassembled WGS sequence"/>
</dbReference>
<dbReference type="PANTHER" id="PTHR46018">
    <property type="entry name" value="ZINC PHOSPHODIESTERASE ELAC PROTEIN 1"/>
    <property type="match status" value="1"/>
</dbReference>
<comment type="caution">
    <text evidence="1">The sequence shown here is derived from an EMBL/GenBank/DDBJ whole genome shotgun (WGS) entry which is preliminary data.</text>
</comment>
<name>A0A939C6K1_9ARCH</name>
<dbReference type="AlphaFoldDB" id="A0A939C6K1"/>
<dbReference type="PANTHER" id="PTHR46018:SF2">
    <property type="entry name" value="ZINC PHOSPHODIESTERASE ELAC PROTEIN 1"/>
    <property type="match status" value="1"/>
</dbReference>
<dbReference type="Pfam" id="PF23023">
    <property type="entry name" value="Anti-Pycsar_Apyc1"/>
    <property type="match status" value="1"/>
</dbReference>
<dbReference type="InterPro" id="IPR036866">
    <property type="entry name" value="RibonucZ/Hydroxyglut_hydro"/>
</dbReference>